<reference evidence="4" key="1">
    <citation type="submission" date="2019-08" db="EMBL/GenBank/DDBJ databases">
        <title>Seonamhaeicola sediminis sp. nov., isolated from marine sediment.</title>
        <authorList>
            <person name="Cao W.R."/>
        </authorList>
    </citation>
    <scope>NUCLEOTIDE SEQUENCE [LARGE SCALE GENOMIC DNA]</scope>
    <source>
        <strain evidence="4">Gy8</strain>
    </source>
</reference>
<evidence type="ECO:0000256" key="1">
    <source>
        <dbReference type="SAM" id="Phobius"/>
    </source>
</evidence>
<dbReference type="RefSeq" id="WP_147130353.1">
    <property type="nucleotide sequence ID" value="NZ_VOSC01000005.1"/>
</dbReference>
<gene>
    <name evidence="3" type="ORF">FUA26_00350</name>
</gene>
<comment type="caution">
    <text evidence="3">The sequence shown here is derived from an EMBL/GenBank/DDBJ whole genome shotgun (WGS) entry which is preliminary data.</text>
</comment>
<proteinExistence type="predicted"/>
<keyword evidence="4" id="KW-1185">Reference proteome</keyword>
<organism evidence="3 4">
    <name type="scientific">Seonamhaeicola algicola</name>
    <dbReference type="NCBI Taxonomy" id="1719036"/>
    <lineage>
        <taxon>Bacteria</taxon>
        <taxon>Pseudomonadati</taxon>
        <taxon>Bacteroidota</taxon>
        <taxon>Flavobacteriia</taxon>
        <taxon>Flavobacteriales</taxon>
        <taxon>Flavobacteriaceae</taxon>
    </lineage>
</organism>
<accession>A0A5C7B520</accession>
<dbReference type="EMBL" id="VOSC01000005">
    <property type="protein sequence ID" value="TXE14993.1"/>
    <property type="molecule type" value="Genomic_DNA"/>
</dbReference>
<name>A0A5C7B520_9FLAO</name>
<dbReference type="InterPro" id="IPR006103">
    <property type="entry name" value="Glyco_hydro_2_cat"/>
</dbReference>
<dbReference type="InterPro" id="IPR017853">
    <property type="entry name" value="GH"/>
</dbReference>
<feature type="domain" description="Glycoside hydrolase family 2 catalytic" evidence="2">
    <location>
        <begin position="319"/>
        <end position="433"/>
    </location>
</feature>
<dbReference type="AlphaFoldDB" id="A0A5C7B520"/>
<dbReference type="GO" id="GO:0005975">
    <property type="term" value="P:carbohydrate metabolic process"/>
    <property type="evidence" value="ECO:0007669"/>
    <property type="project" value="InterPro"/>
</dbReference>
<dbReference type="Pfam" id="PF02836">
    <property type="entry name" value="Glyco_hydro_2_C"/>
    <property type="match status" value="1"/>
</dbReference>
<dbReference type="Gene3D" id="3.20.20.80">
    <property type="entry name" value="Glycosidases"/>
    <property type="match status" value="1"/>
</dbReference>
<evidence type="ECO:0000313" key="4">
    <source>
        <dbReference type="Proteomes" id="UP000321790"/>
    </source>
</evidence>
<dbReference type="PANTHER" id="PTHR31451">
    <property type="match status" value="1"/>
</dbReference>
<protein>
    <submittedName>
        <fullName evidence="3">Cellulase family glycosylhydrolase</fullName>
    </submittedName>
</protein>
<dbReference type="OrthoDB" id="9774262at2"/>
<keyword evidence="3" id="KW-0378">Hydrolase</keyword>
<evidence type="ECO:0000259" key="2">
    <source>
        <dbReference type="Pfam" id="PF02836"/>
    </source>
</evidence>
<keyword evidence="1" id="KW-1133">Transmembrane helix</keyword>
<sequence>MAIKLNKTLYRTVLIATFVAVNALIIAGIGSVLAFMNTGADRTSMLHLEVPMADVYKPSLTWIDTINPGRPMEKQALGEITNDYMNAWHVRNIAYKKNDPYGINDFYTDSARVRIFENIHLNKANNNWFKRTTLKHHTDLDFYSADGTMVVFKDFGVEEYQEVYENETLVLTEKDTTSYQVMMLLEDGFWRIRHLKEIPTPNDTTQTKPRNIANKLAKTRNIKGLNYYPKDSPWDTFGKKFNDSIINADFKIVNKMGLNTIRIFIQYEDFGKNNVEAKKLELLKKLLDIAQNNNIDVLITLFDFYGDYDVSNWTLTHRHAEAIVNAVKNHPALLGWDIKNEPDLDFDSRGRQRVLAWLEQMLINIKKWDTNHPVTIGWSAPEAATNLLNNVDFVSYHYYRNIDDFLVAHNTLAKNINNKPLVLQEYGISSYKGLWNPFGNNKEDQADFHKKTQRIFKEENIQFMFWTLYDFNKIPKEVVGRLPWRKKVQEHFGCIDKDGNLKPSFQQLTKQ</sequence>
<dbReference type="GO" id="GO:0004553">
    <property type="term" value="F:hydrolase activity, hydrolyzing O-glycosyl compounds"/>
    <property type="evidence" value="ECO:0007669"/>
    <property type="project" value="InterPro"/>
</dbReference>
<keyword evidence="1" id="KW-0812">Transmembrane</keyword>
<evidence type="ECO:0000313" key="3">
    <source>
        <dbReference type="EMBL" id="TXE14993.1"/>
    </source>
</evidence>
<keyword evidence="1" id="KW-0472">Membrane</keyword>
<dbReference type="InterPro" id="IPR045053">
    <property type="entry name" value="MAN-like"/>
</dbReference>
<dbReference type="SUPFAM" id="SSF51445">
    <property type="entry name" value="(Trans)glycosidases"/>
    <property type="match status" value="1"/>
</dbReference>
<dbReference type="Proteomes" id="UP000321790">
    <property type="component" value="Unassembled WGS sequence"/>
</dbReference>
<dbReference type="PANTHER" id="PTHR31451:SF66">
    <property type="entry name" value="GLYCOSIDE HYDROLASE FAMILY 5 DOMAIN-CONTAINING PROTEIN"/>
    <property type="match status" value="1"/>
</dbReference>
<feature type="transmembrane region" description="Helical" evidence="1">
    <location>
        <begin position="12"/>
        <end position="36"/>
    </location>
</feature>